<feature type="region of interest" description="Disordered" evidence="1">
    <location>
        <begin position="1"/>
        <end position="38"/>
    </location>
</feature>
<dbReference type="STRING" id="394096.DB31_1088"/>
<dbReference type="Proteomes" id="UP000028725">
    <property type="component" value="Unassembled WGS sequence"/>
</dbReference>
<gene>
    <name evidence="2" type="ORF">DB31_1088</name>
</gene>
<evidence type="ECO:0000256" key="1">
    <source>
        <dbReference type="SAM" id="MobiDB-lite"/>
    </source>
</evidence>
<dbReference type="AlphaFoldDB" id="A0A085WEB0"/>
<evidence type="ECO:0000313" key="2">
    <source>
        <dbReference type="EMBL" id="KFE66023.1"/>
    </source>
</evidence>
<name>A0A085WEB0_9BACT</name>
<reference evidence="2 3" key="1">
    <citation type="submission" date="2014-04" db="EMBL/GenBank/DDBJ databases">
        <title>Genome assembly of Hyalangium minutum DSM 14724.</title>
        <authorList>
            <person name="Sharma G."/>
            <person name="Subramanian S."/>
        </authorList>
    </citation>
    <scope>NUCLEOTIDE SEQUENCE [LARGE SCALE GENOMIC DNA]</scope>
    <source>
        <strain evidence="2 3">DSM 14724</strain>
    </source>
</reference>
<proteinExistence type="predicted"/>
<keyword evidence="3" id="KW-1185">Reference proteome</keyword>
<comment type="caution">
    <text evidence="2">The sequence shown here is derived from an EMBL/GenBank/DDBJ whole genome shotgun (WGS) entry which is preliminary data.</text>
</comment>
<protein>
    <submittedName>
        <fullName evidence="2">Uncharacterized protein</fullName>
    </submittedName>
</protein>
<organism evidence="2 3">
    <name type="scientific">Hyalangium minutum</name>
    <dbReference type="NCBI Taxonomy" id="394096"/>
    <lineage>
        <taxon>Bacteria</taxon>
        <taxon>Pseudomonadati</taxon>
        <taxon>Myxococcota</taxon>
        <taxon>Myxococcia</taxon>
        <taxon>Myxococcales</taxon>
        <taxon>Cystobacterineae</taxon>
        <taxon>Archangiaceae</taxon>
        <taxon>Hyalangium</taxon>
    </lineage>
</organism>
<dbReference type="EMBL" id="JMCB01000011">
    <property type="protein sequence ID" value="KFE66023.1"/>
    <property type="molecule type" value="Genomic_DNA"/>
</dbReference>
<sequence length="264" mass="30099">MQLTLFDVPAASRAEPERPRSPRTPKPASPPDEHRSLPDKAEALPRAAELAHRLSTLLKLPVHLTLTDNRATLVSFRRLPEELRLRVHHLFLDAPENVVRAIAAFVGRGDARAQAVLEEFSQGKREKVRRTRQPGAPLKARGQCFDLRAIYERLNTTHFQGLIQADIGWARRPGRKQRKTIRLGTYDDRLREIRLHPALDQPHVPAFVVDAVVFHAMLHQLFPKEPGSCPSAHSPEFLERERAFPLLDAALRWQHEHLRALLRG</sequence>
<evidence type="ECO:0000313" key="3">
    <source>
        <dbReference type="Proteomes" id="UP000028725"/>
    </source>
</evidence>
<dbReference type="PATRIC" id="fig|394096.3.peg.5430"/>
<accession>A0A085WEB0</accession>